<evidence type="ECO:0000313" key="1">
    <source>
        <dbReference type="EMBL" id="WVZ83892.1"/>
    </source>
</evidence>
<organism evidence="1 2">
    <name type="scientific">Paspalum notatum var. saurae</name>
    <dbReference type="NCBI Taxonomy" id="547442"/>
    <lineage>
        <taxon>Eukaryota</taxon>
        <taxon>Viridiplantae</taxon>
        <taxon>Streptophyta</taxon>
        <taxon>Embryophyta</taxon>
        <taxon>Tracheophyta</taxon>
        <taxon>Spermatophyta</taxon>
        <taxon>Magnoliopsida</taxon>
        <taxon>Liliopsida</taxon>
        <taxon>Poales</taxon>
        <taxon>Poaceae</taxon>
        <taxon>PACMAD clade</taxon>
        <taxon>Panicoideae</taxon>
        <taxon>Andropogonodae</taxon>
        <taxon>Paspaleae</taxon>
        <taxon>Paspalinae</taxon>
        <taxon>Paspalum</taxon>
    </lineage>
</organism>
<gene>
    <name evidence="1" type="ORF">U9M48_030988</name>
</gene>
<keyword evidence="2" id="KW-1185">Reference proteome</keyword>
<evidence type="ECO:0000313" key="2">
    <source>
        <dbReference type="Proteomes" id="UP001341281"/>
    </source>
</evidence>
<proteinExistence type="predicted"/>
<reference evidence="1 2" key="1">
    <citation type="submission" date="2024-02" db="EMBL/GenBank/DDBJ databases">
        <title>High-quality chromosome-scale genome assembly of Pensacola bahiagrass (Paspalum notatum Flugge var. saurae).</title>
        <authorList>
            <person name="Vega J.M."/>
            <person name="Podio M."/>
            <person name="Orjuela J."/>
            <person name="Siena L.A."/>
            <person name="Pessino S.C."/>
            <person name="Combes M.C."/>
            <person name="Mariac C."/>
            <person name="Albertini E."/>
            <person name="Pupilli F."/>
            <person name="Ortiz J.P.A."/>
            <person name="Leblanc O."/>
        </authorList>
    </citation>
    <scope>NUCLEOTIDE SEQUENCE [LARGE SCALE GENOMIC DNA]</scope>
    <source>
        <strain evidence="1">R1</strain>
        <tissue evidence="1">Leaf</tissue>
    </source>
</reference>
<dbReference type="EMBL" id="CP144751">
    <property type="protein sequence ID" value="WVZ83892.1"/>
    <property type="molecule type" value="Genomic_DNA"/>
</dbReference>
<dbReference type="AlphaFoldDB" id="A0AAQ3X382"/>
<protein>
    <submittedName>
        <fullName evidence="1">Uncharacterized protein</fullName>
    </submittedName>
</protein>
<sequence length="78" mass="9258">MIAKVILDRSQMHLFGWYIQINMSAHYMRGERLRITLHKLLWQELCLCPDSTAFYPKWVLNKTFFKQIGISRIISVAS</sequence>
<name>A0AAQ3X382_PASNO</name>
<accession>A0AAQ3X382</accession>
<dbReference type="Proteomes" id="UP001341281">
    <property type="component" value="Chromosome 07"/>
</dbReference>
<dbReference type="EMBL" id="CP144751">
    <property type="protein sequence ID" value="WVZ83893.1"/>
    <property type="molecule type" value="Genomic_DNA"/>
</dbReference>